<protein>
    <submittedName>
        <fullName evidence="2">Oidioi.mRNA.OKI2018_I69.chr2.g4932.t2.cds</fullName>
    </submittedName>
</protein>
<feature type="compositionally biased region" description="Basic and acidic residues" evidence="1">
    <location>
        <begin position="138"/>
        <end position="158"/>
    </location>
</feature>
<accession>A0ABN7T270</accession>
<sequence>MIPPPLEDCDFGPRVFMPLIPFDNGEDPYEWDNPYKTMGKNSGAAINLTQNSTEKNSKAGTNPLDLLGDVANLELEKMGKENEEDQIKALKNSLLEQEIVIDELKEARLAEQQQIKDLQADNKRLSRALKALQGVKDTNSKKVQDDLNREKEKISSFG</sequence>
<reference evidence="2 3" key="1">
    <citation type="submission" date="2021-04" db="EMBL/GenBank/DDBJ databases">
        <authorList>
            <person name="Bliznina A."/>
        </authorList>
    </citation>
    <scope>NUCLEOTIDE SEQUENCE [LARGE SCALE GENOMIC DNA]</scope>
</reference>
<feature type="region of interest" description="Disordered" evidence="1">
    <location>
        <begin position="134"/>
        <end position="158"/>
    </location>
</feature>
<evidence type="ECO:0000313" key="3">
    <source>
        <dbReference type="Proteomes" id="UP001158576"/>
    </source>
</evidence>
<proteinExistence type="predicted"/>
<gene>
    <name evidence="2" type="ORF">OKIOD_LOCUS13697</name>
</gene>
<evidence type="ECO:0000313" key="2">
    <source>
        <dbReference type="EMBL" id="CAG5110544.1"/>
    </source>
</evidence>
<dbReference type="Proteomes" id="UP001158576">
    <property type="component" value="Chromosome 2"/>
</dbReference>
<keyword evidence="3" id="KW-1185">Reference proteome</keyword>
<organism evidence="2 3">
    <name type="scientific">Oikopleura dioica</name>
    <name type="common">Tunicate</name>
    <dbReference type="NCBI Taxonomy" id="34765"/>
    <lineage>
        <taxon>Eukaryota</taxon>
        <taxon>Metazoa</taxon>
        <taxon>Chordata</taxon>
        <taxon>Tunicata</taxon>
        <taxon>Appendicularia</taxon>
        <taxon>Copelata</taxon>
        <taxon>Oikopleuridae</taxon>
        <taxon>Oikopleura</taxon>
    </lineage>
</organism>
<name>A0ABN7T270_OIKDI</name>
<evidence type="ECO:0000256" key="1">
    <source>
        <dbReference type="SAM" id="MobiDB-lite"/>
    </source>
</evidence>
<dbReference type="EMBL" id="OU015567">
    <property type="protein sequence ID" value="CAG5110544.1"/>
    <property type="molecule type" value="Genomic_DNA"/>
</dbReference>